<gene>
    <name evidence="2" type="ORF">GSD1FS_1913</name>
</gene>
<dbReference type="Gene3D" id="3.80.10.10">
    <property type="entry name" value="Ribonuclease Inhibitor"/>
    <property type="match status" value="1"/>
</dbReference>
<dbReference type="Gene3D" id="2.60.40.1140">
    <property type="entry name" value="Collagen-binding surface protein Cna, B-type domain"/>
    <property type="match status" value="1"/>
</dbReference>
<dbReference type="AlphaFoldDB" id="A0A7K1J7D3"/>
<evidence type="ECO:0000259" key="1">
    <source>
        <dbReference type="Pfam" id="PF24547"/>
    </source>
</evidence>
<comment type="caution">
    <text evidence="2">The sequence shown here is derived from an EMBL/GenBank/DDBJ whole genome shotgun (WGS) entry which is preliminary data.</text>
</comment>
<accession>A0A7K1J7D3</accession>
<proteinExistence type="predicted"/>
<reference evidence="2 3" key="1">
    <citation type="submission" date="2019-09" db="EMBL/GenBank/DDBJ databases">
        <title>Bifidobacterium canis sp. nov., isolated from the digestive tract of German Shepherd dog puppy.</title>
        <authorList>
            <person name="Bunesova V."/>
        </authorList>
    </citation>
    <scope>NUCLEOTIDE SEQUENCE [LARGE SCALE GENOMIC DNA]</scope>
    <source>
        <strain evidence="2 3">GSD1FS</strain>
    </source>
</reference>
<organism evidence="2 3">
    <name type="scientific">Bifidobacterium canis</name>
    <dbReference type="NCBI Taxonomy" id="2610880"/>
    <lineage>
        <taxon>Bacteria</taxon>
        <taxon>Bacillati</taxon>
        <taxon>Actinomycetota</taxon>
        <taxon>Actinomycetes</taxon>
        <taxon>Bifidobacteriales</taxon>
        <taxon>Bifidobacteriaceae</taxon>
        <taxon>Bifidobacterium</taxon>
    </lineage>
</organism>
<evidence type="ECO:0000313" key="2">
    <source>
        <dbReference type="EMBL" id="MUH60532.1"/>
    </source>
</evidence>
<dbReference type="Proteomes" id="UP000487882">
    <property type="component" value="Unassembled WGS sequence"/>
</dbReference>
<feature type="domain" description="DUF7601" evidence="1">
    <location>
        <begin position="388"/>
        <end position="494"/>
    </location>
</feature>
<name>A0A7K1J7D3_9BIFI</name>
<keyword evidence="3" id="KW-1185">Reference proteome</keyword>
<dbReference type="InterPro" id="IPR005046">
    <property type="entry name" value="DUF285"/>
</dbReference>
<dbReference type="EMBL" id="WNLP01000014">
    <property type="protein sequence ID" value="MUH60532.1"/>
    <property type="molecule type" value="Genomic_DNA"/>
</dbReference>
<sequence>MESAENVCNNDLALTQISAFKDLDTSRLRSIKYAFKYCEQLTDVSALGGWNTAGIWGMDGVFSNCAKLADVSALANWNVSSATSMTEMFRSCSSLTDISPLGGWNVANVTGMTDMFHDCSNLADISVLGGWNVGKVENFAYMFSYCTKLTTLSNANTKRGIGSWQMSRAYNICNMFEHCLKLSDISALGSWDTSRVEWMNTVFEGDASLHDISALGSWNVRNVVSMTQLFNGINTTDSTSMDFSALADWRLDRLGSNVSNYTRIFTGIPNITKIGVPPASSGTQQLMKAYLEAAAPADQNPSDWASSHTEEMEQWQQKTMWLNANGVHGTYTGPFSLSTLSTLMTQQPSQFANQAVYVRQNPTGMLGVKIFLWYKNVNSDDVPHGGKAEFTEHIHLVDKLGKPVTGTFSGEVISNTTGKTDGTKNSFTVTFDAQGNATITAYGWHTTVIDGLPADATYTVTQEMPEGYSSLGSENMEGTIPEGAAAVATVMNEYYANPVTVHVSLTKNMAGYTQVRPLKAGQYQFNLGEVQANGSCLQKTSEKTRQTARFHSAGHTKCPALTNCSCGRRLARTT</sequence>
<dbReference type="InterPro" id="IPR055382">
    <property type="entry name" value="DUF7601"/>
</dbReference>
<dbReference type="Pfam" id="PF24547">
    <property type="entry name" value="DUF7601"/>
    <property type="match status" value="1"/>
</dbReference>
<protein>
    <submittedName>
        <fullName evidence="2">Peptidase</fullName>
    </submittedName>
</protein>
<dbReference type="InterPro" id="IPR032675">
    <property type="entry name" value="LRR_dom_sf"/>
</dbReference>
<dbReference type="Pfam" id="PF03382">
    <property type="entry name" value="DUF285"/>
    <property type="match status" value="2"/>
</dbReference>
<dbReference type="InterPro" id="IPR011889">
    <property type="entry name" value="Liste_lipo_26"/>
</dbReference>
<evidence type="ECO:0000313" key="3">
    <source>
        <dbReference type="Proteomes" id="UP000487882"/>
    </source>
</evidence>
<dbReference type="NCBIfam" id="TIGR02167">
    <property type="entry name" value="Liste_lipo_26"/>
    <property type="match status" value="1"/>
</dbReference>